<accession>A0A2S2PA44</accession>
<protein>
    <submittedName>
        <fullName evidence="1">Uncharacterized protein</fullName>
    </submittedName>
</protein>
<dbReference type="EMBL" id="GGMR01013661">
    <property type="protein sequence ID" value="MBY26280.1"/>
    <property type="molecule type" value="Transcribed_RNA"/>
</dbReference>
<reference evidence="1" key="1">
    <citation type="submission" date="2018-04" db="EMBL/GenBank/DDBJ databases">
        <title>Transcriptome of Schizaphis graminum biotype I.</title>
        <authorList>
            <person name="Scully E.D."/>
            <person name="Geib S.M."/>
            <person name="Palmer N.A."/>
            <person name="Koch K."/>
            <person name="Bradshaw J."/>
            <person name="Heng-Moss T."/>
            <person name="Sarath G."/>
        </authorList>
    </citation>
    <scope>NUCLEOTIDE SEQUENCE</scope>
</reference>
<organism evidence="1">
    <name type="scientific">Schizaphis graminum</name>
    <name type="common">Green bug aphid</name>
    <dbReference type="NCBI Taxonomy" id="13262"/>
    <lineage>
        <taxon>Eukaryota</taxon>
        <taxon>Metazoa</taxon>
        <taxon>Ecdysozoa</taxon>
        <taxon>Arthropoda</taxon>
        <taxon>Hexapoda</taxon>
        <taxon>Insecta</taxon>
        <taxon>Pterygota</taxon>
        <taxon>Neoptera</taxon>
        <taxon>Paraneoptera</taxon>
        <taxon>Hemiptera</taxon>
        <taxon>Sternorrhyncha</taxon>
        <taxon>Aphidomorpha</taxon>
        <taxon>Aphidoidea</taxon>
        <taxon>Aphididae</taxon>
        <taxon>Aphidini</taxon>
        <taxon>Schizaphis</taxon>
    </lineage>
</organism>
<gene>
    <name evidence="1" type="ORF">g.23579</name>
</gene>
<sequence length="124" mass="13962">MADGHPFVVRQPTDVRPLRPRWPFAAVHYGDRTVGTAVGQLTPAPRTVVPERKQQTPCPAALQLTTYNIVIVICYYTVTVSSPTAFESLHFATRSFVSRISRYRPFPFVRCLSSTSFVTFRATQ</sequence>
<proteinExistence type="predicted"/>
<name>A0A2S2PA44_SCHGA</name>
<evidence type="ECO:0000313" key="1">
    <source>
        <dbReference type="EMBL" id="MBY26280.1"/>
    </source>
</evidence>
<dbReference type="AlphaFoldDB" id="A0A2S2PA44"/>